<dbReference type="Gene3D" id="2.40.50.320">
    <property type="entry name" value="Copper binding periplasmic protein CusF"/>
    <property type="match status" value="1"/>
</dbReference>
<gene>
    <name evidence="2" type="ORF">HNR39_004305</name>
</gene>
<organism evidence="2 3">
    <name type="scientific">Glaciimonas immobilis</name>
    <dbReference type="NCBI Taxonomy" id="728004"/>
    <lineage>
        <taxon>Bacteria</taxon>
        <taxon>Pseudomonadati</taxon>
        <taxon>Pseudomonadota</taxon>
        <taxon>Betaproteobacteria</taxon>
        <taxon>Burkholderiales</taxon>
        <taxon>Oxalobacteraceae</taxon>
        <taxon>Glaciimonas</taxon>
    </lineage>
</organism>
<dbReference type="InterPro" id="IPR021647">
    <property type="entry name" value="CusF_Ec"/>
</dbReference>
<evidence type="ECO:0000313" key="2">
    <source>
        <dbReference type="EMBL" id="MBB5202441.1"/>
    </source>
</evidence>
<proteinExistence type="predicted"/>
<name>A0A840S155_9BURK</name>
<sequence>MKTRSILFATLALTLAVSVTMPFGAIAAEEIAKADMAQMKSTDAAAMSTGEVKKIDKDTGKITIKHGPLDNLGMPAMTMVFRVQDAAMLDQVKPGDKIHFVAEKANGALTVTKMQTDG</sequence>
<evidence type="ECO:0000256" key="1">
    <source>
        <dbReference type="SAM" id="SignalP"/>
    </source>
</evidence>
<reference evidence="2 3" key="1">
    <citation type="submission" date="2020-08" db="EMBL/GenBank/DDBJ databases">
        <title>Genomic Encyclopedia of Type Strains, Phase IV (KMG-IV): sequencing the most valuable type-strain genomes for metagenomic binning, comparative biology and taxonomic classification.</title>
        <authorList>
            <person name="Goeker M."/>
        </authorList>
    </citation>
    <scope>NUCLEOTIDE SEQUENCE [LARGE SCALE GENOMIC DNA]</scope>
    <source>
        <strain evidence="2 3">DSM 23240</strain>
    </source>
</reference>
<keyword evidence="1" id="KW-0732">Signal</keyword>
<feature type="chain" id="PRO_5032453727" evidence="1">
    <location>
        <begin position="28"/>
        <end position="118"/>
    </location>
</feature>
<protein>
    <submittedName>
        <fullName evidence="2">Cu/Ag efflux protein CusF</fullName>
    </submittedName>
</protein>
<dbReference type="Proteomes" id="UP000571084">
    <property type="component" value="Unassembled WGS sequence"/>
</dbReference>
<dbReference type="AlphaFoldDB" id="A0A840S155"/>
<dbReference type="RefSeq" id="WP_168057346.1">
    <property type="nucleotide sequence ID" value="NZ_JAAOZT010000018.1"/>
</dbReference>
<keyword evidence="3" id="KW-1185">Reference proteome</keyword>
<dbReference type="InterPro" id="IPR042230">
    <property type="entry name" value="CusF_sf"/>
</dbReference>
<feature type="signal peptide" evidence="1">
    <location>
        <begin position="1"/>
        <end position="27"/>
    </location>
</feature>
<comment type="caution">
    <text evidence="2">The sequence shown here is derived from an EMBL/GenBank/DDBJ whole genome shotgun (WGS) entry which is preliminary data.</text>
</comment>
<accession>A0A840S155</accession>
<dbReference type="EMBL" id="JACHHQ010000015">
    <property type="protein sequence ID" value="MBB5202441.1"/>
    <property type="molecule type" value="Genomic_DNA"/>
</dbReference>
<evidence type="ECO:0000313" key="3">
    <source>
        <dbReference type="Proteomes" id="UP000571084"/>
    </source>
</evidence>
<dbReference type="Pfam" id="PF11604">
    <property type="entry name" value="CusF_Ec"/>
    <property type="match status" value="1"/>
</dbReference>